<evidence type="ECO:0000259" key="7">
    <source>
        <dbReference type="SMART" id="SM00363"/>
    </source>
</evidence>
<dbReference type="RefSeq" id="YP_009755768.1">
    <property type="nucleotide sequence ID" value="NC_046951.1"/>
</dbReference>
<keyword evidence="2 6" id="KW-0699">rRNA-binding</keyword>
<reference evidence="8" key="1">
    <citation type="submission" date="2019-03" db="EMBL/GenBank/DDBJ databases">
        <authorList>
            <person name="Cox C."/>
        </authorList>
    </citation>
    <scope>NUCLEOTIDE SEQUENCE</scope>
</reference>
<feature type="domain" description="RNA-binding S4" evidence="7">
    <location>
        <begin position="87"/>
        <end position="149"/>
    </location>
</feature>
<evidence type="ECO:0000256" key="6">
    <source>
        <dbReference type="PROSITE-ProRule" id="PRU00182"/>
    </source>
</evidence>
<proteinExistence type="inferred from homology"/>
<evidence type="ECO:0000256" key="2">
    <source>
        <dbReference type="ARBA" id="ARBA00022730"/>
    </source>
</evidence>
<dbReference type="GO" id="GO:0015935">
    <property type="term" value="C:small ribosomal subunit"/>
    <property type="evidence" value="ECO:0007669"/>
    <property type="project" value="TreeGrafter"/>
</dbReference>
<dbReference type="InterPro" id="IPR022801">
    <property type="entry name" value="Ribosomal_uS4"/>
</dbReference>
<name>A0A6G9IG60_9VIRI</name>
<accession>A0A6G9IG60</accession>
<evidence type="ECO:0000256" key="1">
    <source>
        <dbReference type="ARBA" id="ARBA00007465"/>
    </source>
</evidence>
<dbReference type="EMBL" id="MK720950">
    <property type="protein sequence ID" value="QIQ23046.1"/>
    <property type="molecule type" value="Genomic_DNA"/>
</dbReference>
<dbReference type="GO" id="GO:0042274">
    <property type="term" value="P:ribosomal small subunit biogenesis"/>
    <property type="evidence" value="ECO:0007669"/>
    <property type="project" value="TreeGrafter"/>
</dbReference>
<dbReference type="InterPro" id="IPR036986">
    <property type="entry name" value="S4_RNA-bd_sf"/>
</dbReference>
<evidence type="ECO:0000256" key="3">
    <source>
        <dbReference type="ARBA" id="ARBA00022884"/>
    </source>
</evidence>
<evidence type="ECO:0000313" key="8">
    <source>
        <dbReference type="EMBL" id="QIQ23046.1"/>
    </source>
</evidence>
<dbReference type="PANTHER" id="PTHR11831:SF30">
    <property type="entry name" value="SMALL RIBOSOMAL SUBUNIT PROTEIN US4M"/>
    <property type="match status" value="1"/>
</dbReference>
<keyword evidence="3 6" id="KW-0694">RNA-binding</keyword>
<dbReference type="GO" id="GO:0003735">
    <property type="term" value="F:structural constituent of ribosome"/>
    <property type="evidence" value="ECO:0007669"/>
    <property type="project" value="TreeGrafter"/>
</dbReference>
<dbReference type="Pfam" id="PF01479">
    <property type="entry name" value="S4"/>
    <property type="match status" value="1"/>
</dbReference>
<dbReference type="InterPro" id="IPR002942">
    <property type="entry name" value="S4_RNA-bd"/>
</dbReference>
<dbReference type="Gene3D" id="3.10.290.10">
    <property type="entry name" value="RNA-binding S4 domain"/>
    <property type="match status" value="1"/>
</dbReference>
<protein>
    <submittedName>
        <fullName evidence="8">Ribosomal protein S4</fullName>
    </submittedName>
</protein>
<dbReference type="SMART" id="SM00363">
    <property type="entry name" value="S4"/>
    <property type="match status" value="1"/>
</dbReference>
<keyword evidence="5" id="KW-0687">Ribonucleoprotein</keyword>
<gene>
    <name evidence="8" type="primary">rps4</name>
</gene>
<dbReference type="CDD" id="cd00165">
    <property type="entry name" value="S4"/>
    <property type="match status" value="1"/>
</dbReference>
<dbReference type="Gene3D" id="1.10.1050.10">
    <property type="entry name" value="Ribosomal Protein S4 Delta 41, Chain A, domain 1"/>
    <property type="match status" value="1"/>
</dbReference>
<comment type="similarity">
    <text evidence="1">Belongs to the universal ribosomal protein uS4 family.</text>
</comment>
<keyword evidence="8" id="KW-0496">Mitochondrion</keyword>
<keyword evidence="4 8" id="KW-0689">Ribosomal protein</keyword>
<dbReference type="PROSITE" id="PS00632">
    <property type="entry name" value="RIBOSOMAL_S4"/>
    <property type="match status" value="1"/>
</dbReference>
<dbReference type="PANTHER" id="PTHR11831">
    <property type="entry name" value="30S 40S RIBOSOMAL PROTEIN"/>
    <property type="match status" value="1"/>
</dbReference>
<dbReference type="PROSITE" id="PS50889">
    <property type="entry name" value="S4"/>
    <property type="match status" value="1"/>
</dbReference>
<dbReference type="InterPro" id="IPR018079">
    <property type="entry name" value="Ribosomal_uS4_CS"/>
</dbReference>
<evidence type="ECO:0000256" key="5">
    <source>
        <dbReference type="ARBA" id="ARBA00023274"/>
    </source>
</evidence>
<organism evidence="8">
    <name type="scientific">Gonatozygon brebissonii</name>
    <dbReference type="NCBI Taxonomy" id="184482"/>
    <lineage>
        <taxon>Eukaryota</taxon>
        <taxon>Viridiplantae</taxon>
        <taxon>Streptophyta</taxon>
        <taxon>Zygnematophyceae</taxon>
        <taxon>Zygnematophycidae</taxon>
        <taxon>Desmidiales</taxon>
        <taxon>Gonatozygaceae</taxon>
        <taxon>Gonatozygon</taxon>
    </lineage>
</organism>
<dbReference type="GO" id="GO:0019843">
    <property type="term" value="F:rRNA binding"/>
    <property type="evidence" value="ECO:0007669"/>
    <property type="project" value="UniProtKB-KW"/>
</dbReference>
<dbReference type="AlphaFoldDB" id="A0A6G9IG60"/>
<geneLocation type="mitochondrion" evidence="8"/>
<evidence type="ECO:0000256" key="4">
    <source>
        <dbReference type="ARBA" id="ARBA00022980"/>
    </source>
</evidence>
<dbReference type="GeneID" id="54116063"/>
<sequence>MTYSKFKVCRRISENVWQAKKLTPKQNNLIRKLKKNINRKQSDFSIKLQNLRKFSIFYGNLPINRMKDNLTYTYLDKQKSLLMNLETRLDVILVRIHFCSTLYTARQLITHGKICVNFNKVDIPGFSVRNGDVISVMRSDLNFVKFLIKQHQDKSRNWAGFGERAYHFEVNYKTLNAILLFEPSEIHFPYKIELNLLF</sequence>
<dbReference type="SUPFAM" id="SSF55174">
    <property type="entry name" value="Alpha-L RNA-binding motif"/>
    <property type="match status" value="1"/>
</dbReference>